<gene>
    <name evidence="3" type="ORF">DYB25_012960</name>
    <name evidence="8" type="ORF">DYB26_008376</name>
    <name evidence="6" type="ORF">DYB30_004910</name>
    <name evidence="7" type="ORF">DYB31_011123</name>
    <name evidence="4" type="ORF">DYB34_008023</name>
    <name evidence="2" type="ORF">DYB36_013601</name>
    <name evidence="5" type="ORF">DYB38_008686</name>
</gene>
<dbReference type="EMBL" id="QUTF01000454">
    <property type="protein sequence ID" value="RHZ42789.1"/>
    <property type="molecule type" value="Genomic_DNA"/>
</dbReference>
<feature type="compositionally biased region" description="Basic residues" evidence="1">
    <location>
        <begin position="42"/>
        <end position="52"/>
    </location>
</feature>
<dbReference type="EMBL" id="QUTD01005765">
    <property type="protein sequence ID" value="RHY59686.1"/>
    <property type="molecule type" value="Genomic_DNA"/>
</dbReference>
<evidence type="ECO:0000313" key="13">
    <source>
        <dbReference type="Proteomes" id="UP000266643"/>
    </source>
</evidence>
<evidence type="ECO:0000313" key="4">
    <source>
        <dbReference type="EMBL" id="RHY36103.1"/>
    </source>
</evidence>
<comment type="caution">
    <text evidence="6">The sequence shown here is derived from an EMBL/GenBank/DDBJ whole genome shotgun (WGS) entry which is preliminary data.</text>
</comment>
<dbReference type="EMBL" id="QUTA01004734">
    <property type="protein sequence ID" value="RHY18579.1"/>
    <property type="molecule type" value="Genomic_DNA"/>
</dbReference>
<dbReference type="Proteomes" id="UP000266196">
    <property type="component" value="Unassembled WGS sequence"/>
</dbReference>
<evidence type="ECO:0000313" key="3">
    <source>
        <dbReference type="EMBL" id="RHY18579.1"/>
    </source>
</evidence>
<evidence type="ECO:0000313" key="11">
    <source>
        <dbReference type="Proteomes" id="UP000266196"/>
    </source>
</evidence>
<proteinExistence type="predicted"/>
<dbReference type="Proteomes" id="UP000265427">
    <property type="component" value="Unassembled WGS sequence"/>
</dbReference>
<dbReference type="Proteomes" id="UP000283543">
    <property type="component" value="Unassembled WGS sequence"/>
</dbReference>
<evidence type="ECO:0000313" key="8">
    <source>
        <dbReference type="EMBL" id="RHZ42789.1"/>
    </source>
</evidence>
<evidence type="ECO:0000313" key="6">
    <source>
        <dbReference type="EMBL" id="RHY59686.1"/>
    </source>
</evidence>
<feature type="compositionally biased region" description="Basic and acidic residues" evidence="1">
    <location>
        <begin position="7"/>
        <end position="20"/>
    </location>
</feature>
<dbReference type="Proteomes" id="UP000266643">
    <property type="component" value="Unassembled WGS sequence"/>
</dbReference>
<dbReference type="Proteomes" id="UP000286510">
    <property type="component" value="Unassembled WGS sequence"/>
</dbReference>
<evidence type="ECO:0000313" key="7">
    <source>
        <dbReference type="EMBL" id="RHZ02874.1"/>
    </source>
</evidence>
<evidence type="ECO:0000313" key="12">
    <source>
        <dbReference type="Proteomes" id="UP000266239"/>
    </source>
</evidence>
<dbReference type="EMBL" id="QUSZ01011057">
    <property type="protein sequence ID" value="RHX97661.1"/>
    <property type="molecule type" value="Genomic_DNA"/>
</dbReference>
<evidence type="ECO:0000256" key="1">
    <source>
        <dbReference type="SAM" id="MobiDB-lite"/>
    </source>
</evidence>
<dbReference type="EMBL" id="QUTE01014204">
    <property type="protein sequence ID" value="RHZ02874.1"/>
    <property type="molecule type" value="Genomic_DNA"/>
</dbReference>
<organism evidence="6 13">
    <name type="scientific">Aphanomyces astaci</name>
    <name type="common">Crayfish plague agent</name>
    <dbReference type="NCBI Taxonomy" id="112090"/>
    <lineage>
        <taxon>Eukaryota</taxon>
        <taxon>Sar</taxon>
        <taxon>Stramenopiles</taxon>
        <taxon>Oomycota</taxon>
        <taxon>Saprolegniomycetes</taxon>
        <taxon>Saprolegniales</taxon>
        <taxon>Verrucalvaceae</taxon>
        <taxon>Aphanomyces</taxon>
    </lineage>
</organism>
<dbReference type="Proteomes" id="UP000266239">
    <property type="component" value="Unassembled WGS sequence"/>
</dbReference>
<protein>
    <submittedName>
        <fullName evidence="6">Uncharacterized protein</fullName>
    </submittedName>
</protein>
<evidence type="ECO:0000313" key="14">
    <source>
        <dbReference type="Proteomes" id="UP000283543"/>
    </source>
</evidence>
<dbReference type="Proteomes" id="UP000265716">
    <property type="component" value="Unassembled WGS sequence"/>
</dbReference>
<evidence type="ECO:0000313" key="2">
    <source>
        <dbReference type="EMBL" id="RHX97661.1"/>
    </source>
</evidence>
<dbReference type="AlphaFoldDB" id="A0A397DBD2"/>
<feature type="compositionally biased region" description="Basic residues" evidence="1">
    <location>
        <begin position="21"/>
        <end position="34"/>
    </location>
</feature>
<reference evidence="9 10" key="1">
    <citation type="submission" date="2018-08" db="EMBL/GenBank/DDBJ databases">
        <title>Aphanomyces genome sequencing and annotation.</title>
        <authorList>
            <person name="Minardi D."/>
            <person name="Oidtmann B."/>
            <person name="Van Der Giezen M."/>
            <person name="Studholme D.J."/>
        </authorList>
    </citation>
    <scope>NUCLEOTIDE SEQUENCE [LARGE SCALE GENOMIC DNA]</scope>
    <source>
        <strain evidence="7 11">197901</strain>
        <strain evidence="6 13">D2</strain>
        <strain evidence="8 15">FDL457</strain>
        <strain evidence="2 9">Kv</strain>
        <strain evidence="5 10">SA</strain>
        <strain evidence="4 14">Si</strain>
        <strain evidence="3 12">Yx</strain>
    </source>
</reference>
<evidence type="ECO:0000313" key="15">
    <source>
        <dbReference type="Proteomes" id="UP000286510"/>
    </source>
</evidence>
<sequence length="186" mass="20859">MSMAQECPKKRDRDSRDTTWKKGKNASKRFKARERKVNLQAKRMKKPPRPKLTKQTAAGPVKVPGKRRSYVVNDGVEFLTTPSRPWFDIDRLLEQVARLQVDEDGDDLEEVGGDRMELPQRLAVRAATMKVVLPIAKNEVEDTLQGMIKGAVDNGFPMEHVSTFGMCSASMTSGDSNSTGQTHQQK</sequence>
<name>A0A397DBD2_APHAT</name>
<dbReference type="EMBL" id="QUTB01012177">
    <property type="protein sequence ID" value="RHY36103.1"/>
    <property type="molecule type" value="Genomic_DNA"/>
</dbReference>
<evidence type="ECO:0000313" key="9">
    <source>
        <dbReference type="Proteomes" id="UP000265427"/>
    </source>
</evidence>
<dbReference type="EMBL" id="QUTC01006427">
    <property type="protein sequence ID" value="RHY52167.1"/>
    <property type="molecule type" value="Genomic_DNA"/>
</dbReference>
<evidence type="ECO:0000313" key="10">
    <source>
        <dbReference type="Proteomes" id="UP000265716"/>
    </source>
</evidence>
<accession>A0A397DBD2</accession>
<evidence type="ECO:0000313" key="5">
    <source>
        <dbReference type="EMBL" id="RHY52167.1"/>
    </source>
</evidence>
<feature type="region of interest" description="Disordered" evidence="1">
    <location>
        <begin position="1"/>
        <end position="62"/>
    </location>
</feature>